<keyword evidence="2" id="KW-0813">Transport</keyword>
<proteinExistence type="predicted"/>
<dbReference type="EMBL" id="WSZM01000343">
    <property type="protein sequence ID" value="KAF4034812.1"/>
    <property type="molecule type" value="Genomic_DNA"/>
</dbReference>
<dbReference type="CDD" id="cd18579">
    <property type="entry name" value="ABC_6TM_ABCC_D1"/>
    <property type="match status" value="1"/>
</dbReference>
<dbReference type="Gene3D" id="1.20.1560.10">
    <property type="entry name" value="ABC transporter type 1, transmembrane domain"/>
    <property type="match status" value="1"/>
</dbReference>
<dbReference type="GO" id="GO:0016020">
    <property type="term" value="C:membrane"/>
    <property type="evidence" value="ECO:0007669"/>
    <property type="project" value="InterPro"/>
</dbReference>
<evidence type="ECO:0000256" key="3">
    <source>
        <dbReference type="ARBA" id="ARBA00022692"/>
    </source>
</evidence>
<evidence type="ECO:0000256" key="9">
    <source>
        <dbReference type="SAM" id="Phobius"/>
    </source>
</evidence>
<accession>A0A833RWN3</accession>
<evidence type="ECO:0000256" key="5">
    <source>
        <dbReference type="ARBA" id="ARBA00022741"/>
    </source>
</evidence>
<dbReference type="EMBL" id="WSZM01000363">
    <property type="protein sequence ID" value="KAF4034500.1"/>
    <property type="molecule type" value="Genomic_DNA"/>
</dbReference>
<evidence type="ECO:0000313" key="11">
    <source>
        <dbReference type="EMBL" id="KAF4034500.1"/>
    </source>
</evidence>
<dbReference type="GO" id="GO:0012505">
    <property type="term" value="C:endomembrane system"/>
    <property type="evidence" value="ECO:0007669"/>
    <property type="project" value="UniProtKB-SubCell"/>
</dbReference>
<keyword evidence="7 9" id="KW-1133">Transmembrane helix</keyword>
<dbReference type="GO" id="GO:0140359">
    <property type="term" value="F:ABC-type transporter activity"/>
    <property type="evidence" value="ECO:0007669"/>
    <property type="project" value="InterPro"/>
</dbReference>
<evidence type="ECO:0000256" key="4">
    <source>
        <dbReference type="ARBA" id="ARBA00022737"/>
    </source>
</evidence>
<feature type="domain" description="ABC transmembrane type-1" evidence="10">
    <location>
        <begin position="126"/>
        <end position="338"/>
    </location>
</feature>
<dbReference type="Proteomes" id="UP000602510">
    <property type="component" value="Unassembled WGS sequence"/>
</dbReference>
<evidence type="ECO:0000313" key="13">
    <source>
        <dbReference type="EMBL" id="KAF4149629.1"/>
    </source>
</evidence>
<feature type="transmembrane region" description="Helical" evidence="9">
    <location>
        <begin position="165"/>
        <end position="189"/>
    </location>
</feature>
<keyword evidence="8 9" id="KW-0472">Membrane</keyword>
<keyword evidence="6" id="KW-0067">ATP-binding</keyword>
<evidence type="ECO:0000256" key="7">
    <source>
        <dbReference type="ARBA" id="ARBA00022989"/>
    </source>
</evidence>
<gene>
    <name evidence="12" type="ORF">GN244_ATG13173</name>
    <name evidence="11" type="ORF">GN244_ATG13543</name>
    <name evidence="13" type="ORF">GN958_ATG01213</name>
</gene>
<sequence length="356" mass="39512">MKLREGRTSPVVTDDDYHALKTSRSIGHRFSEGDSIEAESKENPLDTAGILSVMTIWWLHPLLRRGFETPLDESSVWDLPAADRVRPLQEKFDSFYFSATKPKTGRQDYDELPEPPWECVKRTCSVAFGCYLASACLTLLQPFLIRAIIKNIEGESNMFGISTGYVLAILLGLAAFCGATAISVGQFLVTRVSCNARMIVINCAYRKLLRLSAAARRTMDTGEILTFIGVDSDRVSEAYKLGIWCIVSPLMLVTVSIFVGLQMGMTVALAVAITKVVIVLSSLSLAKQIGAYRRQISSIGAKRLKVTNEMLQGVRVVKLYGWEDVANNLIRDIREQEIPCYGSLTICVLQAQCLYF</sequence>
<dbReference type="InterPro" id="IPR044746">
    <property type="entry name" value="ABCC_6TM_D1"/>
</dbReference>
<dbReference type="AlphaFoldDB" id="A0A833RWN3"/>
<dbReference type="PANTHER" id="PTHR24223">
    <property type="entry name" value="ATP-BINDING CASSETTE SUB-FAMILY C"/>
    <property type="match status" value="1"/>
</dbReference>
<feature type="transmembrane region" description="Helical" evidence="9">
    <location>
        <begin position="267"/>
        <end position="286"/>
    </location>
</feature>
<dbReference type="InterPro" id="IPR050173">
    <property type="entry name" value="ABC_transporter_C-like"/>
</dbReference>
<dbReference type="Pfam" id="PF00664">
    <property type="entry name" value="ABC_membrane"/>
    <property type="match status" value="1"/>
</dbReference>
<evidence type="ECO:0000313" key="14">
    <source>
        <dbReference type="Proteomes" id="UP000602510"/>
    </source>
</evidence>
<feature type="transmembrane region" description="Helical" evidence="9">
    <location>
        <begin position="241"/>
        <end position="261"/>
    </location>
</feature>
<dbReference type="PROSITE" id="PS50929">
    <property type="entry name" value="ABC_TM1F"/>
    <property type="match status" value="1"/>
</dbReference>
<comment type="subcellular location">
    <subcellularLocation>
        <location evidence="1">Endomembrane system</location>
        <topology evidence="1">Multi-pass membrane protein</topology>
    </subcellularLocation>
</comment>
<comment type="caution">
    <text evidence="12">The sequence shown here is derived from an EMBL/GenBank/DDBJ whole genome shotgun (WGS) entry which is preliminary data.</text>
</comment>
<evidence type="ECO:0000313" key="12">
    <source>
        <dbReference type="EMBL" id="KAF4034812.1"/>
    </source>
</evidence>
<dbReference type="PANTHER" id="PTHR24223:SF443">
    <property type="entry name" value="MULTIDRUG-RESISTANCE LIKE PROTEIN 1, ISOFORM I"/>
    <property type="match status" value="1"/>
</dbReference>
<protein>
    <submittedName>
        <fullName evidence="12">ABC transporter transmembrane region</fullName>
    </submittedName>
</protein>
<evidence type="ECO:0000256" key="2">
    <source>
        <dbReference type="ARBA" id="ARBA00022448"/>
    </source>
</evidence>
<dbReference type="InterPro" id="IPR011527">
    <property type="entry name" value="ABC1_TM_dom"/>
</dbReference>
<reference evidence="12" key="1">
    <citation type="submission" date="2020-04" db="EMBL/GenBank/DDBJ databases">
        <title>Hybrid Assembly of Korean Phytophthora infestans isolates.</title>
        <authorList>
            <person name="Prokchorchik M."/>
            <person name="Lee Y."/>
            <person name="Seo J."/>
            <person name="Cho J.-H."/>
            <person name="Park Y.-E."/>
            <person name="Jang D.-C."/>
            <person name="Im J.-S."/>
            <person name="Choi J.-G."/>
            <person name="Park H.-J."/>
            <person name="Lee G.-B."/>
            <person name="Lee Y.-G."/>
            <person name="Hong S.-Y."/>
            <person name="Cho K."/>
            <person name="Sohn K.H."/>
        </authorList>
    </citation>
    <scope>NUCLEOTIDE SEQUENCE</scope>
    <source>
        <strain evidence="12">KR_1_A1</strain>
        <strain evidence="13">KR_2_A2</strain>
    </source>
</reference>
<evidence type="ECO:0000259" key="10">
    <source>
        <dbReference type="PROSITE" id="PS50929"/>
    </source>
</evidence>
<keyword evidence="4" id="KW-0677">Repeat</keyword>
<dbReference type="GO" id="GO:0005524">
    <property type="term" value="F:ATP binding"/>
    <property type="evidence" value="ECO:0007669"/>
    <property type="project" value="UniProtKB-KW"/>
</dbReference>
<keyword evidence="3 9" id="KW-0812">Transmembrane</keyword>
<evidence type="ECO:0000256" key="6">
    <source>
        <dbReference type="ARBA" id="ARBA00022840"/>
    </source>
</evidence>
<evidence type="ECO:0000256" key="1">
    <source>
        <dbReference type="ARBA" id="ARBA00004127"/>
    </source>
</evidence>
<name>A0A833RWN3_PHYIN</name>
<organism evidence="12 14">
    <name type="scientific">Phytophthora infestans</name>
    <name type="common">Potato late blight agent</name>
    <name type="synonym">Botrytis infestans</name>
    <dbReference type="NCBI Taxonomy" id="4787"/>
    <lineage>
        <taxon>Eukaryota</taxon>
        <taxon>Sar</taxon>
        <taxon>Stramenopiles</taxon>
        <taxon>Oomycota</taxon>
        <taxon>Peronosporomycetes</taxon>
        <taxon>Peronosporales</taxon>
        <taxon>Peronosporaceae</taxon>
        <taxon>Phytophthora</taxon>
    </lineage>
</organism>
<evidence type="ECO:0000256" key="8">
    <source>
        <dbReference type="ARBA" id="ARBA00023136"/>
    </source>
</evidence>
<dbReference type="SUPFAM" id="SSF90123">
    <property type="entry name" value="ABC transporter transmembrane region"/>
    <property type="match status" value="1"/>
</dbReference>
<feature type="transmembrane region" description="Helical" evidence="9">
    <location>
        <begin position="126"/>
        <end position="145"/>
    </location>
</feature>
<keyword evidence="5" id="KW-0547">Nucleotide-binding</keyword>
<keyword evidence="14" id="KW-1185">Reference proteome</keyword>
<dbReference type="InterPro" id="IPR036640">
    <property type="entry name" value="ABC1_TM_sf"/>
</dbReference>
<dbReference type="EMBL" id="JAACNO010000148">
    <property type="protein sequence ID" value="KAF4149629.1"/>
    <property type="molecule type" value="Genomic_DNA"/>
</dbReference>
<dbReference type="Proteomes" id="UP000704712">
    <property type="component" value="Unassembled WGS sequence"/>
</dbReference>